<organism evidence="1 2">
    <name type="scientific">Portunus trituberculatus</name>
    <name type="common">Swimming crab</name>
    <name type="synonym">Neptunus trituberculatus</name>
    <dbReference type="NCBI Taxonomy" id="210409"/>
    <lineage>
        <taxon>Eukaryota</taxon>
        <taxon>Metazoa</taxon>
        <taxon>Ecdysozoa</taxon>
        <taxon>Arthropoda</taxon>
        <taxon>Crustacea</taxon>
        <taxon>Multicrustacea</taxon>
        <taxon>Malacostraca</taxon>
        <taxon>Eumalacostraca</taxon>
        <taxon>Eucarida</taxon>
        <taxon>Decapoda</taxon>
        <taxon>Pleocyemata</taxon>
        <taxon>Brachyura</taxon>
        <taxon>Eubrachyura</taxon>
        <taxon>Portunoidea</taxon>
        <taxon>Portunidae</taxon>
        <taxon>Portuninae</taxon>
        <taxon>Portunus</taxon>
    </lineage>
</organism>
<name>A0A5B7FL96_PORTR</name>
<dbReference type="OrthoDB" id="10011303at2759"/>
<sequence length="273" mass="30965">MCLSLQVLDELNSRPMAWLNHNQPLLQYDLRLAHPGRYVILLNYYTPEGSPTTSVVVETSTSKGREKGRAVLYDCMYSSMCRQVVTKHAGKVGVFHFDSSYVNLKIEGETNTNIALESVVAVPYDNWHDDLVRPQRRCTMLDGECIETHYPSPPESTKVEFESNLEGKMVEELPVGVSNGTVLVFLNQSDPMVDITGKLKYAGRYVFIVHYFQPLYTGSRWRCNCLTSKMSWDGDMGSNMGTTINKIACATNGWKLNSAFYILFKCTYRRHSP</sequence>
<dbReference type="EMBL" id="VSRR010007129">
    <property type="protein sequence ID" value="MPC46276.1"/>
    <property type="molecule type" value="Genomic_DNA"/>
</dbReference>
<protein>
    <submittedName>
        <fullName evidence="1">Laminin-like protein epi-1</fullName>
    </submittedName>
</protein>
<evidence type="ECO:0000313" key="2">
    <source>
        <dbReference type="Proteomes" id="UP000324222"/>
    </source>
</evidence>
<evidence type="ECO:0000313" key="1">
    <source>
        <dbReference type="EMBL" id="MPC46276.1"/>
    </source>
</evidence>
<dbReference type="Proteomes" id="UP000324222">
    <property type="component" value="Unassembled WGS sequence"/>
</dbReference>
<gene>
    <name evidence="1" type="primary">epi-1_1</name>
    <name evidence="1" type="ORF">E2C01_039991</name>
</gene>
<dbReference type="AlphaFoldDB" id="A0A5B7FL96"/>
<proteinExistence type="predicted"/>
<reference evidence="1 2" key="1">
    <citation type="submission" date="2019-05" db="EMBL/GenBank/DDBJ databases">
        <title>Another draft genome of Portunus trituberculatus and its Hox gene families provides insights of decapod evolution.</title>
        <authorList>
            <person name="Jeong J.-H."/>
            <person name="Song I."/>
            <person name="Kim S."/>
            <person name="Choi T."/>
            <person name="Kim D."/>
            <person name="Ryu S."/>
            <person name="Kim W."/>
        </authorList>
    </citation>
    <scope>NUCLEOTIDE SEQUENCE [LARGE SCALE GENOMIC DNA]</scope>
    <source>
        <tissue evidence="1">Muscle</tissue>
    </source>
</reference>
<keyword evidence="2" id="KW-1185">Reference proteome</keyword>
<comment type="caution">
    <text evidence="1">The sequence shown here is derived from an EMBL/GenBank/DDBJ whole genome shotgun (WGS) entry which is preliminary data.</text>
</comment>
<accession>A0A5B7FL96</accession>